<evidence type="ECO:0000256" key="2">
    <source>
        <dbReference type="ARBA" id="ARBA00022737"/>
    </source>
</evidence>
<dbReference type="EMBL" id="FOFN01000003">
    <property type="protein sequence ID" value="SEQ75634.1"/>
    <property type="molecule type" value="Genomic_DNA"/>
</dbReference>
<evidence type="ECO:0000313" key="4">
    <source>
        <dbReference type="EMBL" id="SEQ75634.1"/>
    </source>
</evidence>
<keyword evidence="1" id="KW-0880">Kelch repeat</keyword>
<evidence type="ECO:0000256" key="1">
    <source>
        <dbReference type="ARBA" id="ARBA00022441"/>
    </source>
</evidence>
<protein>
    <submittedName>
        <fullName evidence="4">N-acetylneuraminic acid mutarotase</fullName>
    </submittedName>
</protein>
<dbReference type="InterPro" id="IPR006652">
    <property type="entry name" value="Kelch_1"/>
</dbReference>
<dbReference type="InterPro" id="IPR011043">
    <property type="entry name" value="Gal_Oxase/kelch_b-propeller"/>
</dbReference>
<dbReference type="AlphaFoldDB" id="A0A1H9IM16"/>
<evidence type="ECO:0000259" key="3">
    <source>
        <dbReference type="Pfam" id="PF24981"/>
    </source>
</evidence>
<dbReference type="Gene3D" id="2.120.10.80">
    <property type="entry name" value="Kelch-type beta propeller"/>
    <property type="match status" value="2"/>
</dbReference>
<proteinExistence type="predicted"/>
<dbReference type="SMART" id="SM00612">
    <property type="entry name" value="Kelch"/>
    <property type="match status" value="5"/>
</dbReference>
<dbReference type="PANTHER" id="PTHR46375:SF3">
    <property type="entry name" value="KELCH REPEAT AND BTB DOMAIN-CONTAINING PROTEIN 13"/>
    <property type="match status" value="1"/>
</dbReference>
<accession>A0A1H9IM16</accession>
<dbReference type="RefSeq" id="WP_092579523.1">
    <property type="nucleotide sequence ID" value="NZ_FOFN01000003.1"/>
</dbReference>
<evidence type="ECO:0000313" key="5">
    <source>
        <dbReference type="Proteomes" id="UP000198999"/>
    </source>
</evidence>
<name>A0A1H9IM16_9FLAO</name>
<dbReference type="Proteomes" id="UP000198999">
    <property type="component" value="Unassembled WGS sequence"/>
</dbReference>
<reference evidence="4 5" key="1">
    <citation type="submission" date="2016-10" db="EMBL/GenBank/DDBJ databases">
        <authorList>
            <person name="de Groot N.N."/>
        </authorList>
    </citation>
    <scope>NUCLEOTIDE SEQUENCE [LARGE SCALE GENOMIC DNA]</scope>
    <source>
        <strain evidence="4 5">DSM 21035</strain>
    </source>
</reference>
<dbReference type="PANTHER" id="PTHR46375">
    <property type="entry name" value="KELCH REPEAT AND BTB DOMAIN-CONTAINING PROTEIN 13-RELATED"/>
    <property type="match status" value="1"/>
</dbReference>
<dbReference type="InterPro" id="IPR056737">
    <property type="entry name" value="Beta-prop_ATRN-MKLN-like"/>
</dbReference>
<keyword evidence="5" id="KW-1185">Reference proteome</keyword>
<gene>
    <name evidence="4" type="ORF">SAMN05421824_2222</name>
</gene>
<dbReference type="InterPro" id="IPR052392">
    <property type="entry name" value="Kelch-BTB_domain-containing"/>
</dbReference>
<sequence>MATELIFSQNSSLQGKWETISSSNSPISRHENSFVRVKHKFYLLGGRGIKPVSIYNTKTNTWSEGAKPPIEIHHFQAVAYKGNIYVFGAMTGKYPYEIPLSNVLIYNPKKDTWVEGLEIPKERRRGSAGVVISTDRAYIISGIVDGHNSTHVPWLDVYNFKSKKWEVLKDAPRSRDHFHAVTKNNKIYAVGGRNSSYATKQTFHLTIPEVDVYNIKSNSWSTLPETSNVKTPRAGASCAILGDDLVLIGGESMLQKEAHNQVDAYNLETKTWRKLANLNKGRHGSQAIVYKNSIYIVAGSGNRGGRPELNSMEKFIIE</sequence>
<dbReference type="STRING" id="419940.SAMN05421824_2222"/>
<keyword evidence="2" id="KW-0677">Repeat</keyword>
<dbReference type="OrthoDB" id="996574at2"/>
<feature type="domain" description="Attractin/MKLN-like beta-propeller" evidence="3">
    <location>
        <begin position="14"/>
        <end position="250"/>
    </location>
</feature>
<organism evidence="4 5">
    <name type="scientific">Hyunsoonleella jejuensis</name>
    <dbReference type="NCBI Taxonomy" id="419940"/>
    <lineage>
        <taxon>Bacteria</taxon>
        <taxon>Pseudomonadati</taxon>
        <taxon>Bacteroidota</taxon>
        <taxon>Flavobacteriia</taxon>
        <taxon>Flavobacteriales</taxon>
        <taxon>Flavobacteriaceae</taxon>
    </lineage>
</organism>
<dbReference type="InterPro" id="IPR015915">
    <property type="entry name" value="Kelch-typ_b-propeller"/>
</dbReference>
<dbReference type="SUPFAM" id="SSF50965">
    <property type="entry name" value="Galactose oxidase, central domain"/>
    <property type="match status" value="2"/>
</dbReference>
<dbReference type="Pfam" id="PF24981">
    <property type="entry name" value="Beta-prop_ATRN-LZTR1"/>
    <property type="match status" value="1"/>
</dbReference>